<keyword evidence="2" id="KW-1185">Reference proteome</keyword>
<gene>
    <name evidence="1" type="ORF">HPA02_02990</name>
</gene>
<comment type="caution">
    <text evidence="1">The sequence shown here is derived from an EMBL/GenBank/DDBJ whole genome shotgun (WGS) entry which is preliminary data.</text>
</comment>
<organism evidence="1 2">
    <name type="scientific">Bisbaumannia pacifica</name>
    <dbReference type="NCBI Taxonomy" id="77098"/>
    <lineage>
        <taxon>Bacteria</taxon>
        <taxon>Pseudomonadati</taxon>
        <taxon>Pseudomonadota</taxon>
        <taxon>Gammaproteobacteria</taxon>
        <taxon>Oceanospirillales</taxon>
        <taxon>Halomonadaceae</taxon>
        <taxon>Bisbaumannia</taxon>
    </lineage>
</organism>
<dbReference type="EMBL" id="BJUK01000003">
    <property type="protein sequence ID" value="GEK46016.1"/>
    <property type="molecule type" value="Genomic_DNA"/>
</dbReference>
<dbReference type="Proteomes" id="UP000321275">
    <property type="component" value="Unassembled WGS sequence"/>
</dbReference>
<sequence>MRLLTPFPVWPVLGATILAAALVYSSHVQSMDTRCSQLFNGLESSLGRVPYFVLMEPIAEDSDVWRVLRMAESINAVTLEQCAQR</sequence>
<dbReference type="AlphaFoldDB" id="A0A510X3N6"/>
<accession>A0A510X3N6</accession>
<reference evidence="1 2" key="1">
    <citation type="submission" date="2019-07" db="EMBL/GenBank/DDBJ databases">
        <title>Whole genome shotgun sequence of Halomonas pacifica NBRC 102220.</title>
        <authorList>
            <person name="Hosoyama A."/>
            <person name="Uohara A."/>
            <person name="Ohji S."/>
            <person name="Ichikawa N."/>
        </authorList>
    </citation>
    <scope>NUCLEOTIDE SEQUENCE [LARGE SCALE GENOMIC DNA]</scope>
    <source>
        <strain evidence="1 2">NBRC 102220</strain>
    </source>
</reference>
<evidence type="ECO:0000313" key="1">
    <source>
        <dbReference type="EMBL" id="GEK46016.1"/>
    </source>
</evidence>
<protein>
    <submittedName>
        <fullName evidence="1">Uncharacterized protein</fullName>
    </submittedName>
</protein>
<name>A0A510X3N6_9GAMM</name>
<proteinExistence type="predicted"/>
<evidence type="ECO:0000313" key="2">
    <source>
        <dbReference type="Proteomes" id="UP000321275"/>
    </source>
</evidence>